<dbReference type="SUPFAM" id="SSF103515">
    <property type="entry name" value="Autotransporter"/>
    <property type="match status" value="1"/>
</dbReference>
<dbReference type="Proteomes" id="UP000094172">
    <property type="component" value="Unassembled WGS sequence"/>
</dbReference>
<dbReference type="GO" id="GO:0019867">
    <property type="term" value="C:outer membrane"/>
    <property type="evidence" value="ECO:0007669"/>
    <property type="project" value="InterPro"/>
</dbReference>
<proteinExistence type="predicted"/>
<dbReference type="EMBL" id="LPWE01000013">
    <property type="protein sequence ID" value="ODR93936.1"/>
    <property type="molecule type" value="Genomic_DNA"/>
</dbReference>
<accession>A0A1E3VLU4</accession>
<keyword evidence="3" id="KW-1185">Reference proteome</keyword>
<evidence type="ECO:0000259" key="1">
    <source>
        <dbReference type="PROSITE" id="PS51208"/>
    </source>
</evidence>
<reference evidence="2 3" key="1">
    <citation type="journal article" date="2016" name="Environ. Microbiol.">
        <title>New Methyloceanibacter diversity from North Sea sediments includes methanotroph containing solely the soluble methane monooxygenase.</title>
        <authorList>
            <person name="Vekeman B."/>
            <person name="Kerckhof F.M."/>
            <person name="Cremers G."/>
            <person name="de Vos P."/>
            <person name="Vandamme P."/>
            <person name="Boon N."/>
            <person name="Op den Camp H.J."/>
            <person name="Heylen K."/>
        </authorList>
    </citation>
    <scope>NUCLEOTIDE SEQUENCE [LARGE SCALE GENOMIC DNA]</scope>
    <source>
        <strain evidence="2 3">R-67176</strain>
    </source>
</reference>
<comment type="caution">
    <text evidence="2">The sequence shown here is derived from an EMBL/GenBank/DDBJ whole genome shotgun (WGS) entry which is preliminary data.</text>
</comment>
<dbReference type="PROSITE" id="PS51208">
    <property type="entry name" value="AUTOTRANSPORTER"/>
    <property type="match status" value="1"/>
</dbReference>
<dbReference type="InterPro" id="IPR011050">
    <property type="entry name" value="Pectin_lyase_fold/virulence"/>
</dbReference>
<dbReference type="InterPro" id="IPR005546">
    <property type="entry name" value="Autotransporte_beta"/>
</dbReference>
<dbReference type="SMART" id="SM00869">
    <property type="entry name" value="Autotransporter"/>
    <property type="match status" value="1"/>
</dbReference>
<dbReference type="AlphaFoldDB" id="A0A1E3VLU4"/>
<evidence type="ECO:0000313" key="3">
    <source>
        <dbReference type="Proteomes" id="UP000094172"/>
    </source>
</evidence>
<feature type="domain" description="Autotransporter" evidence="1">
    <location>
        <begin position="282"/>
        <end position="491"/>
    </location>
</feature>
<dbReference type="SUPFAM" id="SSF51126">
    <property type="entry name" value="Pectin lyase-like"/>
    <property type="match status" value="1"/>
</dbReference>
<dbReference type="STRING" id="1774970.AUC70_10030"/>
<dbReference type="Gene3D" id="2.40.128.130">
    <property type="entry name" value="Autotransporter beta-domain"/>
    <property type="match status" value="1"/>
</dbReference>
<protein>
    <recommendedName>
        <fullName evidence="1">Autotransporter domain-containing protein</fullName>
    </recommendedName>
</protein>
<dbReference type="Pfam" id="PF03797">
    <property type="entry name" value="Autotransporter"/>
    <property type="match status" value="1"/>
</dbReference>
<gene>
    <name evidence="2" type="ORF">AUC70_10030</name>
</gene>
<dbReference type="InterPro" id="IPR006315">
    <property type="entry name" value="OM_autotransptr_brl_dom"/>
</dbReference>
<evidence type="ECO:0000313" key="2">
    <source>
        <dbReference type="EMBL" id="ODR93936.1"/>
    </source>
</evidence>
<organism evidence="2 3">
    <name type="scientific">Methyloceanibacter stevinii</name>
    <dbReference type="NCBI Taxonomy" id="1774970"/>
    <lineage>
        <taxon>Bacteria</taxon>
        <taxon>Pseudomonadati</taxon>
        <taxon>Pseudomonadota</taxon>
        <taxon>Alphaproteobacteria</taxon>
        <taxon>Hyphomicrobiales</taxon>
        <taxon>Hyphomicrobiaceae</taxon>
        <taxon>Methyloceanibacter</taxon>
    </lineage>
</organism>
<sequence>MVNQGALVVDGSIVSTVTVNNGGSLMGIGTVGGVTIANGGILAPGNSIGTQTVSGDLTFGAGGIFEVEVDAAGNSDRVIVNNMGAVNLTGATLRVLAQNGNYQPSTDYVIIQKDSPGAVTGTFADITTNFAFLTPSVVYDGGDGNDVVLTLLRTVVPNTGGGDSSPTFLSFCSVAETQNQCDVAHALDKFPTDNPLFLSILTQTADGARQAFDALSGEVHATVAGSLVDDSRYAREAVMGRLMQASHMNGALGANGPQVASYNDGAMRLGSKFVSDEMAAAPERQPLAFWTQGYGAWGSFDGDGNAATADRDLGGFISGMDAHIGGSWRVGLATGASFSDVSVDARYSGANTKTYHLGGYVGGGVSGFALRGGGLWAWTEVETSRAVVFPNFYERQKADYDADTGQLFGEIAYPTEMGGVELEPFAGLAYVSVETGGFREKGGAQASLRTSGIDQEVGYTTVGLRAAKTMMWGAMAVTPHIEAAWYMRLTT</sequence>
<dbReference type="NCBIfam" id="TIGR01414">
    <property type="entry name" value="autotrans_barl"/>
    <property type="match status" value="1"/>
</dbReference>
<dbReference type="InterPro" id="IPR036709">
    <property type="entry name" value="Autotransporte_beta_dom_sf"/>
</dbReference>
<name>A0A1E3VLU4_9HYPH</name>